<evidence type="ECO:0000313" key="1">
    <source>
        <dbReference type="EMBL" id="CAJ2677438.1"/>
    </source>
</evidence>
<proteinExistence type="predicted"/>
<reference evidence="1" key="1">
    <citation type="submission" date="2023-10" db="EMBL/GenBank/DDBJ databases">
        <authorList>
            <person name="Rodriguez Cubillos JULIANA M."/>
            <person name="De Vega J."/>
        </authorList>
    </citation>
    <scope>NUCLEOTIDE SEQUENCE</scope>
</reference>
<dbReference type="Proteomes" id="UP001177021">
    <property type="component" value="Unassembled WGS sequence"/>
</dbReference>
<accession>A0ACB0MAE2</accession>
<evidence type="ECO:0000313" key="2">
    <source>
        <dbReference type="Proteomes" id="UP001177021"/>
    </source>
</evidence>
<sequence length="455" mass="48844">MDFQVVVLAGGVSKKLLPLVSKELPNALLPVANRPVLSYVVELLELSNLKDLIVVVEGKDVALNVGAWISGAYADRLHVEVASVPEDVGTAGAIRAIAHHLTAKDILIVSGDLVSDVPVGAVAATHRRHDAVVTALLCNAPISGPLESVSSGGKDKTKKPGRYDLIGLDPTKQFLLHIATEKDLRIQKSILRAVGQIEIRADLMDAHLYAFKRSVLLEVLDQKSAFQSLKHDVLPYLVRSQLKSEVLLNGTPQAEENGTEKVNSQSNQQMISQILANASEPTFHLRHTLGTIGSDSVRRAHKCCVYISGSSKYCARLNSIQAYNDINRDVIGEASHLSGYSFSAHNNIIHPTAELGAKTTVGPHCMLGEGSQMGDKCSVKRSVIGRHCRIGANVKVVNSVVMNHVTIGDFCSIQGSVICSNVQLQERAILKDCQVGAGFVVTSGSEQKGEVLAKK</sequence>
<name>A0ACB0MAE2_TRIPR</name>
<keyword evidence="2" id="KW-1185">Reference proteome</keyword>
<gene>
    <name evidence="1" type="ORF">MILVUS5_LOCUS39938</name>
</gene>
<organism evidence="1 2">
    <name type="scientific">Trifolium pratense</name>
    <name type="common">Red clover</name>
    <dbReference type="NCBI Taxonomy" id="57577"/>
    <lineage>
        <taxon>Eukaryota</taxon>
        <taxon>Viridiplantae</taxon>
        <taxon>Streptophyta</taxon>
        <taxon>Embryophyta</taxon>
        <taxon>Tracheophyta</taxon>
        <taxon>Spermatophyta</taxon>
        <taxon>Magnoliopsida</taxon>
        <taxon>eudicotyledons</taxon>
        <taxon>Gunneridae</taxon>
        <taxon>Pentapetalae</taxon>
        <taxon>rosids</taxon>
        <taxon>fabids</taxon>
        <taxon>Fabales</taxon>
        <taxon>Fabaceae</taxon>
        <taxon>Papilionoideae</taxon>
        <taxon>50 kb inversion clade</taxon>
        <taxon>NPAAA clade</taxon>
        <taxon>Hologalegina</taxon>
        <taxon>IRL clade</taxon>
        <taxon>Trifolieae</taxon>
        <taxon>Trifolium</taxon>
    </lineage>
</organism>
<dbReference type="EMBL" id="CASHSV030000823">
    <property type="protein sequence ID" value="CAJ2677438.1"/>
    <property type="molecule type" value="Genomic_DNA"/>
</dbReference>
<comment type="caution">
    <text evidence="1">The sequence shown here is derived from an EMBL/GenBank/DDBJ whole genome shotgun (WGS) entry which is preliminary data.</text>
</comment>
<protein>
    <submittedName>
        <fullName evidence="1">Uncharacterized protein</fullName>
    </submittedName>
</protein>